<reference evidence="7" key="1">
    <citation type="journal article" date="2019" name="Int. J. Syst. Evol. Microbiol.">
        <title>The Global Catalogue of Microorganisms (GCM) 10K type strain sequencing project: providing services to taxonomists for standard genome sequencing and annotation.</title>
        <authorList>
            <consortium name="The Broad Institute Genomics Platform"/>
            <consortium name="The Broad Institute Genome Sequencing Center for Infectious Disease"/>
            <person name="Wu L."/>
            <person name="Ma J."/>
        </authorList>
    </citation>
    <scope>NUCLEOTIDE SEQUENCE [LARGE SCALE GENOMIC DNA]</scope>
    <source>
        <strain evidence="7">KCTC 42899</strain>
    </source>
</reference>
<dbReference type="Pfam" id="PF00532">
    <property type="entry name" value="Peripla_BP_1"/>
    <property type="match status" value="1"/>
</dbReference>
<dbReference type="CDD" id="cd01392">
    <property type="entry name" value="HTH_LacI"/>
    <property type="match status" value="1"/>
</dbReference>
<accession>A0ABV7R7C6</accession>
<dbReference type="PANTHER" id="PTHR30146:SF45">
    <property type="entry name" value="CATABOLITE REPRESSOR_ACTIVATOR"/>
    <property type="match status" value="1"/>
</dbReference>
<dbReference type="Gene3D" id="3.40.50.2300">
    <property type="match status" value="2"/>
</dbReference>
<dbReference type="Proteomes" id="UP001595721">
    <property type="component" value="Unassembled WGS sequence"/>
</dbReference>
<dbReference type="PANTHER" id="PTHR30146">
    <property type="entry name" value="LACI-RELATED TRANSCRIPTIONAL REPRESSOR"/>
    <property type="match status" value="1"/>
</dbReference>
<proteinExistence type="predicted"/>
<dbReference type="EMBL" id="JBHRXJ010000016">
    <property type="protein sequence ID" value="MFC3529905.1"/>
    <property type="molecule type" value="Genomic_DNA"/>
</dbReference>
<dbReference type="Gene3D" id="1.10.260.40">
    <property type="entry name" value="lambda repressor-like DNA-binding domains"/>
    <property type="match status" value="1"/>
</dbReference>
<evidence type="ECO:0000259" key="5">
    <source>
        <dbReference type="PROSITE" id="PS50932"/>
    </source>
</evidence>
<keyword evidence="3 6" id="KW-0238">DNA-binding</keyword>
<name>A0ABV7R7C6_9RHOB</name>
<dbReference type="RefSeq" id="WP_377746023.1">
    <property type="nucleotide sequence ID" value="NZ_JBHRXJ010000016.1"/>
</dbReference>
<evidence type="ECO:0000256" key="3">
    <source>
        <dbReference type="ARBA" id="ARBA00023125"/>
    </source>
</evidence>
<protein>
    <submittedName>
        <fullName evidence="6">LacI family DNA-binding transcriptional regulator</fullName>
    </submittedName>
</protein>
<organism evidence="6 7">
    <name type="scientific">Paracoccus mangrovi</name>
    <dbReference type="NCBI Taxonomy" id="1715645"/>
    <lineage>
        <taxon>Bacteria</taxon>
        <taxon>Pseudomonadati</taxon>
        <taxon>Pseudomonadota</taxon>
        <taxon>Alphaproteobacteria</taxon>
        <taxon>Rhodobacterales</taxon>
        <taxon>Paracoccaceae</taxon>
        <taxon>Paracoccus</taxon>
    </lineage>
</organism>
<dbReference type="InterPro" id="IPR001761">
    <property type="entry name" value="Peripla_BP/Lac1_sug-bd_dom"/>
</dbReference>
<keyword evidence="1" id="KW-0678">Repressor</keyword>
<keyword evidence="4" id="KW-0804">Transcription</keyword>
<evidence type="ECO:0000313" key="7">
    <source>
        <dbReference type="Proteomes" id="UP001595721"/>
    </source>
</evidence>
<keyword evidence="7" id="KW-1185">Reference proteome</keyword>
<comment type="caution">
    <text evidence="6">The sequence shown here is derived from an EMBL/GenBank/DDBJ whole genome shotgun (WGS) entry which is preliminary data.</text>
</comment>
<evidence type="ECO:0000256" key="2">
    <source>
        <dbReference type="ARBA" id="ARBA00023015"/>
    </source>
</evidence>
<dbReference type="SMART" id="SM00354">
    <property type="entry name" value="HTH_LACI"/>
    <property type="match status" value="1"/>
</dbReference>
<dbReference type="InterPro" id="IPR010982">
    <property type="entry name" value="Lambda_DNA-bd_dom_sf"/>
</dbReference>
<dbReference type="InterPro" id="IPR028082">
    <property type="entry name" value="Peripla_BP_I"/>
</dbReference>
<dbReference type="InterPro" id="IPR000843">
    <property type="entry name" value="HTH_LacI"/>
</dbReference>
<evidence type="ECO:0000256" key="1">
    <source>
        <dbReference type="ARBA" id="ARBA00022491"/>
    </source>
</evidence>
<dbReference type="Pfam" id="PF00356">
    <property type="entry name" value="LacI"/>
    <property type="match status" value="1"/>
</dbReference>
<gene>
    <name evidence="6" type="ORF">ACFOMH_17155</name>
</gene>
<dbReference type="GO" id="GO:0003677">
    <property type="term" value="F:DNA binding"/>
    <property type="evidence" value="ECO:0007669"/>
    <property type="project" value="UniProtKB-KW"/>
</dbReference>
<sequence length="357" mass="39467">MKPSQKQTIYDIAQQMGVSPSTVSAALNGSWKARRIKAETAERIIGLAGQMGYSVNLQARGLRTARSGLVGLILPEHNNRFFSDLSQRFTVEARSRGQCPIIIATQRNPKEEESTVQDLMAYSIDSLFVAGAADPLRISRICRSAQLPHVFIDQPCPDAPSVITDNETGARRLTEAIIETMRPPPQYPRPAQDRVYLIGGDARLHASSRRIAGFRAAINAAFGRCDDDQVIACGYDPEIALAELHRLYDRLGGLPAGLFANSINVFEALLRFLGQLPEAELQATSFGCFDYEPYGTLMRFPVHMIRQRHHLLIQRAYELLEKRAAGNVLLTVEPEVFRADAARFPPAAARTDPAPPM</sequence>
<evidence type="ECO:0000256" key="4">
    <source>
        <dbReference type="ARBA" id="ARBA00023163"/>
    </source>
</evidence>
<feature type="domain" description="HTH lacI-type" evidence="5">
    <location>
        <begin position="7"/>
        <end position="64"/>
    </location>
</feature>
<dbReference type="PROSITE" id="PS50932">
    <property type="entry name" value="HTH_LACI_2"/>
    <property type="match status" value="1"/>
</dbReference>
<keyword evidence="2" id="KW-0805">Transcription regulation</keyword>
<evidence type="ECO:0000313" key="6">
    <source>
        <dbReference type="EMBL" id="MFC3529905.1"/>
    </source>
</evidence>
<dbReference type="SUPFAM" id="SSF47413">
    <property type="entry name" value="lambda repressor-like DNA-binding domains"/>
    <property type="match status" value="1"/>
</dbReference>
<dbReference type="SUPFAM" id="SSF53822">
    <property type="entry name" value="Periplasmic binding protein-like I"/>
    <property type="match status" value="1"/>
</dbReference>